<dbReference type="AlphaFoldDB" id="A0A8K1GM83"/>
<keyword evidence="3" id="KW-1185">Reference proteome</keyword>
<name>A0A8K1GM83_9PASS</name>
<feature type="compositionally biased region" description="Basic and acidic residues" evidence="1">
    <location>
        <begin position="59"/>
        <end position="79"/>
    </location>
</feature>
<gene>
    <name evidence="2" type="ORF">HGM15179_005978</name>
</gene>
<evidence type="ECO:0000313" key="2">
    <source>
        <dbReference type="EMBL" id="TRZ21117.1"/>
    </source>
</evidence>
<evidence type="ECO:0000313" key="3">
    <source>
        <dbReference type="Proteomes" id="UP000796761"/>
    </source>
</evidence>
<organism evidence="2 3">
    <name type="scientific">Zosterops borbonicus</name>
    <dbReference type="NCBI Taxonomy" id="364589"/>
    <lineage>
        <taxon>Eukaryota</taxon>
        <taxon>Metazoa</taxon>
        <taxon>Chordata</taxon>
        <taxon>Craniata</taxon>
        <taxon>Vertebrata</taxon>
        <taxon>Euteleostomi</taxon>
        <taxon>Archelosauria</taxon>
        <taxon>Archosauria</taxon>
        <taxon>Dinosauria</taxon>
        <taxon>Saurischia</taxon>
        <taxon>Theropoda</taxon>
        <taxon>Coelurosauria</taxon>
        <taxon>Aves</taxon>
        <taxon>Neognathae</taxon>
        <taxon>Neoaves</taxon>
        <taxon>Telluraves</taxon>
        <taxon>Australaves</taxon>
        <taxon>Passeriformes</taxon>
        <taxon>Sylvioidea</taxon>
        <taxon>Zosteropidae</taxon>
        <taxon>Zosterops</taxon>
    </lineage>
</organism>
<sequence>MYYESFTEMKTYDRSFWMYQTTVKPVTEWDLDKLEKWAHEYLIRSNKSKSKVLHLSQDNPRHRLEDERSVEKDLGVVAD</sequence>
<dbReference type="Proteomes" id="UP000796761">
    <property type="component" value="Unassembled WGS sequence"/>
</dbReference>
<evidence type="ECO:0000256" key="1">
    <source>
        <dbReference type="SAM" id="MobiDB-lite"/>
    </source>
</evidence>
<protein>
    <submittedName>
        <fullName evidence="2">Uncharacterized protein</fullName>
    </submittedName>
</protein>
<comment type="caution">
    <text evidence="2">The sequence shown here is derived from an EMBL/GenBank/DDBJ whole genome shotgun (WGS) entry which is preliminary data.</text>
</comment>
<proteinExistence type="predicted"/>
<dbReference type="EMBL" id="SWJQ01000132">
    <property type="protein sequence ID" value="TRZ21117.1"/>
    <property type="molecule type" value="Genomic_DNA"/>
</dbReference>
<dbReference type="OrthoDB" id="10439128at2759"/>
<reference evidence="2" key="1">
    <citation type="submission" date="2019-04" db="EMBL/GenBank/DDBJ databases">
        <title>Genome assembly of Zosterops borbonicus 15179.</title>
        <authorList>
            <person name="Leroy T."/>
            <person name="Anselmetti Y."/>
            <person name="Tilak M.-K."/>
            <person name="Nabholz B."/>
        </authorList>
    </citation>
    <scope>NUCLEOTIDE SEQUENCE</scope>
    <source>
        <strain evidence="2">HGM_15179</strain>
        <tissue evidence="2">Muscle</tissue>
    </source>
</reference>
<accession>A0A8K1GM83</accession>
<feature type="region of interest" description="Disordered" evidence="1">
    <location>
        <begin position="53"/>
        <end position="79"/>
    </location>
</feature>